<evidence type="ECO:0000313" key="2">
    <source>
        <dbReference type="Proteomes" id="UP000249016"/>
    </source>
</evidence>
<reference evidence="1 2" key="1">
    <citation type="submission" date="2018-06" db="EMBL/GenBank/DDBJ databases">
        <title>Spirosoma sp. HMF3257 Genome sequencing and assembly.</title>
        <authorList>
            <person name="Kang H."/>
            <person name="Cha I."/>
            <person name="Kim H."/>
            <person name="Kang J."/>
            <person name="Joh K."/>
        </authorList>
    </citation>
    <scope>NUCLEOTIDE SEQUENCE [LARGE SCALE GENOMIC DNA]</scope>
    <source>
        <strain evidence="1 2">HMF3257</strain>
    </source>
</reference>
<evidence type="ECO:0000313" key="1">
    <source>
        <dbReference type="EMBL" id="RAI75922.1"/>
    </source>
</evidence>
<keyword evidence="2" id="KW-1185">Reference proteome</keyword>
<dbReference type="AlphaFoldDB" id="A0A327NL47"/>
<name>A0A327NL47_9BACT</name>
<sequence length="77" mass="8828">MGESWQTGDQIAYVVHTRGHTSDCTMQETNRLIITSQQLSALASDCDVRNNDLLIEEFEKVLTNRQEQKQGTKEEKE</sequence>
<organism evidence="1 2">
    <name type="scientific">Spirosoma telluris</name>
    <dbReference type="NCBI Taxonomy" id="2183553"/>
    <lineage>
        <taxon>Bacteria</taxon>
        <taxon>Pseudomonadati</taxon>
        <taxon>Bacteroidota</taxon>
        <taxon>Cytophagia</taxon>
        <taxon>Cytophagales</taxon>
        <taxon>Cytophagaceae</taxon>
        <taxon>Spirosoma</taxon>
    </lineage>
</organism>
<comment type="caution">
    <text evidence="1">The sequence shown here is derived from an EMBL/GenBank/DDBJ whole genome shotgun (WGS) entry which is preliminary data.</text>
</comment>
<dbReference type="EMBL" id="QLII01000001">
    <property type="protein sequence ID" value="RAI75922.1"/>
    <property type="molecule type" value="Genomic_DNA"/>
</dbReference>
<gene>
    <name evidence="1" type="ORF">HMF3257_20290</name>
</gene>
<accession>A0A327NL47</accession>
<proteinExistence type="predicted"/>
<protein>
    <submittedName>
        <fullName evidence="1">Uncharacterized protein</fullName>
    </submittedName>
</protein>
<dbReference type="Proteomes" id="UP000249016">
    <property type="component" value="Unassembled WGS sequence"/>
</dbReference>